<evidence type="ECO:0000256" key="5">
    <source>
        <dbReference type="SAM" id="Phobius"/>
    </source>
</evidence>
<dbReference type="Pfam" id="PF07690">
    <property type="entry name" value="MFS_1"/>
    <property type="match status" value="1"/>
</dbReference>
<feature type="domain" description="Major facilitator superfamily (MFS) profile" evidence="6">
    <location>
        <begin position="31"/>
        <end position="452"/>
    </location>
</feature>
<keyword evidence="3 5" id="KW-1133">Transmembrane helix</keyword>
<protein>
    <submittedName>
        <fullName evidence="7">MFS transporter</fullName>
    </submittedName>
</protein>
<dbReference type="SUPFAM" id="SSF103473">
    <property type="entry name" value="MFS general substrate transporter"/>
    <property type="match status" value="1"/>
</dbReference>
<name>A0ABS9DVY1_9PROT</name>
<dbReference type="PROSITE" id="PS00217">
    <property type="entry name" value="SUGAR_TRANSPORT_2"/>
    <property type="match status" value="1"/>
</dbReference>
<dbReference type="InterPro" id="IPR020846">
    <property type="entry name" value="MFS_dom"/>
</dbReference>
<dbReference type="PANTHER" id="PTHR23508:SF10">
    <property type="entry name" value="CARBOXYLIC ACID TRANSPORTER PROTEIN HOMOLOG"/>
    <property type="match status" value="1"/>
</dbReference>
<organism evidence="7 8">
    <name type="scientific">Acidiphilium iwatense</name>
    <dbReference type="NCBI Taxonomy" id="768198"/>
    <lineage>
        <taxon>Bacteria</taxon>
        <taxon>Pseudomonadati</taxon>
        <taxon>Pseudomonadota</taxon>
        <taxon>Alphaproteobacteria</taxon>
        <taxon>Acetobacterales</taxon>
        <taxon>Acidocellaceae</taxon>
        <taxon>Acidiphilium</taxon>
    </lineage>
</organism>
<feature type="transmembrane region" description="Helical" evidence="5">
    <location>
        <begin position="97"/>
        <end position="118"/>
    </location>
</feature>
<evidence type="ECO:0000256" key="4">
    <source>
        <dbReference type="ARBA" id="ARBA00023136"/>
    </source>
</evidence>
<feature type="transmembrane region" description="Helical" evidence="5">
    <location>
        <begin position="27"/>
        <end position="47"/>
    </location>
</feature>
<dbReference type="InterPro" id="IPR036259">
    <property type="entry name" value="MFS_trans_sf"/>
</dbReference>
<keyword evidence="8" id="KW-1185">Reference proteome</keyword>
<feature type="transmembrane region" description="Helical" evidence="5">
    <location>
        <begin position="274"/>
        <end position="294"/>
    </location>
</feature>
<dbReference type="Proteomes" id="UP001521209">
    <property type="component" value="Unassembled WGS sequence"/>
</dbReference>
<dbReference type="PANTHER" id="PTHR23508">
    <property type="entry name" value="CARBOXYLIC ACID TRANSPORTER PROTEIN HOMOLOG"/>
    <property type="match status" value="1"/>
</dbReference>
<accession>A0ABS9DVY1</accession>
<feature type="transmembrane region" description="Helical" evidence="5">
    <location>
        <begin position="424"/>
        <end position="445"/>
    </location>
</feature>
<dbReference type="Gene3D" id="1.20.1250.20">
    <property type="entry name" value="MFS general substrate transporter like domains"/>
    <property type="match status" value="1"/>
</dbReference>
<feature type="transmembrane region" description="Helical" evidence="5">
    <location>
        <begin position="306"/>
        <end position="326"/>
    </location>
</feature>
<feature type="transmembrane region" description="Helical" evidence="5">
    <location>
        <begin position="124"/>
        <end position="143"/>
    </location>
</feature>
<evidence type="ECO:0000259" key="6">
    <source>
        <dbReference type="PROSITE" id="PS50850"/>
    </source>
</evidence>
<evidence type="ECO:0000256" key="2">
    <source>
        <dbReference type="ARBA" id="ARBA00022692"/>
    </source>
</evidence>
<reference evidence="7 8" key="1">
    <citation type="submission" date="2022-01" db="EMBL/GenBank/DDBJ databases">
        <authorList>
            <person name="Won M."/>
            <person name="Kim S.-J."/>
            <person name="Kwon S.-W."/>
        </authorList>
    </citation>
    <scope>NUCLEOTIDE SEQUENCE [LARGE SCALE GENOMIC DNA]</scope>
    <source>
        <strain evidence="7 8">KCTC 23505</strain>
    </source>
</reference>
<feature type="transmembrane region" description="Helical" evidence="5">
    <location>
        <begin position="67"/>
        <end position="85"/>
    </location>
</feature>
<evidence type="ECO:0000313" key="7">
    <source>
        <dbReference type="EMBL" id="MCF3946892.1"/>
    </source>
</evidence>
<dbReference type="PROSITE" id="PS50850">
    <property type="entry name" value="MFS"/>
    <property type="match status" value="1"/>
</dbReference>
<evidence type="ECO:0000256" key="1">
    <source>
        <dbReference type="ARBA" id="ARBA00004141"/>
    </source>
</evidence>
<gene>
    <name evidence="7" type="ORF">L2A60_09390</name>
</gene>
<dbReference type="RefSeq" id="WP_235704127.1">
    <property type="nucleotide sequence ID" value="NZ_JAKGBZ010000015.1"/>
</dbReference>
<dbReference type="PROSITE" id="PS00216">
    <property type="entry name" value="SUGAR_TRANSPORT_1"/>
    <property type="match status" value="1"/>
</dbReference>
<dbReference type="EMBL" id="JAKGBZ010000015">
    <property type="protein sequence ID" value="MCF3946892.1"/>
    <property type="molecule type" value="Genomic_DNA"/>
</dbReference>
<feature type="transmembrane region" description="Helical" evidence="5">
    <location>
        <begin position="155"/>
        <end position="177"/>
    </location>
</feature>
<comment type="caution">
    <text evidence="7">The sequence shown here is derived from an EMBL/GenBank/DDBJ whole genome shotgun (WGS) entry which is preliminary data.</text>
</comment>
<sequence length="480" mass="51477">MTINVADKIAAQETIASRLERLPVTWLTWRIVIVAGLAWFTEALSIGSLGVSLPALRATLHLTPGDVGALVAFQTFGVVIGLIPAGRLADRFGRKRILIGGIIWYSLFTFLCGLAPSYDVLLGVRFLAGLGMGAIFPLPYAIVGEFVRKNHRTMFNGFMDACLSVGYFVAPLLGFVVFPHFSPTVSWRIFFMIAASPIIYAWFVYWLLPESPRWLARKGRMAEAETIVATMEAEAIRLTGKQLPAPVAQTGMTLPAGRAAGFAQLFGPRLIGRTIARCVSATGVFFMFYVVMSYMPTIFVAHGYKFATSLIFTAIITGAAIPGKLANGWVAERLGRRAAYVIFMGAAGTGALLFGIPGSIIGTVFYACVMSFFGTGAFPALKMSLAEQYPIELRATGAATVEAVSRFFGGVVGVYALPVLLHRYGLATSFIIIAVVAFIGVAVELTSTVETRGKTLEELEHNVVASSAGAGVANNPRNVV</sequence>
<feature type="transmembrane region" description="Helical" evidence="5">
    <location>
        <begin position="189"/>
        <end position="208"/>
    </location>
</feature>
<dbReference type="InterPro" id="IPR005829">
    <property type="entry name" value="Sugar_transporter_CS"/>
</dbReference>
<proteinExistence type="predicted"/>
<evidence type="ECO:0000256" key="3">
    <source>
        <dbReference type="ARBA" id="ARBA00022989"/>
    </source>
</evidence>
<keyword evidence="2 5" id="KW-0812">Transmembrane</keyword>
<keyword evidence="4 5" id="KW-0472">Membrane</keyword>
<comment type="subcellular location">
    <subcellularLocation>
        <location evidence="1">Membrane</location>
        <topology evidence="1">Multi-pass membrane protein</topology>
    </subcellularLocation>
</comment>
<dbReference type="InterPro" id="IPR011701">
    <property type="entry name" value="MFS"/>
</dbReference>
<evidence type="ECO:0000313" key="8">
    <source>
        <dbReference type="Proteomes" id="UP001521209"/>
    </source>
</evidence>